<dbReference type="GO" id="GO:0016192">
    <property type="term" value="P:vesicle-mediated transport"/>
    <property type="evidence" value="ECO:0007669"/>
    <property type="project" value="TreeGrafter"/>
</dbReference>
<evidence type="ECO:0000313" key="12">
    <source>
        <dbReference type="EMBL" id="OZJ06168.1"/>
    </source>
</evidence>
<keyword evidence="8" id="KW-0333">Golgi apparatus</keyword>
<feature type="transmembrane region" description="Helical" evidence="10">
    <location>
        <begin position="128"/>
        <end position="149"/>
    </location>
</feature>
<dbReference type="PANTHER" id="PTHR47549">
    <property type="entry name" value="GOLGI APPARATUS MEMBRANE PROTEIN TVP38-RELATED"/>
    <property type="match status" value="1"/>
</dbReference>
<organism evidence="12 13">
    <name type="scientific">Bifiguratus adelaidae</name>
    <dbReference type="NCBI Taxonomy" id="1938954"/>
    <lineage>
        <taxon>Eukaryota</taxon>
        <taxon>Fungi</taxon>
        <taxon>Fungi incertae sedis</taxon>
        <taxon>Mucoromycota</taxon>
        <taxon>Mucoromycotina</taxon>
        <taxon>Endogonomycetes</taxon>
        <taxon>Endogonales</taxon>
        <taxon>Endogonales incertae sedis</taxon>
        <taxon>Bifiguratus</taxon>
    </lineage>
</organism>
<evidence type="ECO:0000256" key="4">
    <source>
        <dbReference type="ARBA" id="ARBA00013533"/>
    </source>
</evidence>
<evidence type="ECO:0000259" key="11">
    <source>
        <dbReference type="Pfam" id="PF09335"/>
    </source>
</evidence>
<evidence type="ECO:0000256" key="9">
    <source>
        <dbReference type="ARBA" id="ARBA00023136"/>
    </source>
</evidence>
<name>A0A261Y6F6_9FUNG</name>
<keyword evidence="9 10" id="KW-0472">Membrane</keyword>
<feature type="transmembrane region" description="Helical" evidence="10">
    <location>
        <begin position="79"/>
        <end position="108"/>
    </location>
</feature>
<comment type="function">
    <text evidence="1">Golgi membrane protein involved in vesicular trafficking and spindle migration.</text>
</comment>
<dbReference type="EMBL" id="MVBO01000006">
    <property type="protein sequence ID" value="OZJ06168.1"/>
    <property type="molecule type" value="Genomic_DNA"/>
</dbReference>
<comment type="caution">
    <text evidence="12">The sequence shown here is derived from an EMBL/GenBank/DDBJ whole genome shotgun (WGS) entry which is preliminary data.</text>
</comment>
<dbReference type="Pfam" id="PF09335">
    <property type="entry name" value="VTT_dom"/>
    <property type="match status" value="1"/>
</dbReference>
<evidence type="ECO:0000256" key="8">
    <source>
        <dbReference type="ARBA" id="ARBA00023034"/>
    </source>
</evidence>
<evidence type="ECO:0000256" key="7">
    <source>
        <dbReference type="ARBA" id="ARBA00022989"/>
    </source>
</evidence>
<proteinExistence type="inferred from homology"/>
<keyword evidence="7 10" id="KW-1133">Transmembrane helix</keyword>
<dbReference type="PANTHER" id="PTHR47549:SF1">
    <property type="entry name" value="GOLGI APPARATUS MEMBRANE PROTEIN TVP38"/>
    <property type="match status" value="1"/>
</dbReference>
<reference evidence="12 13" key="1">
    <citation type="journal article" date="2017" name="Mycologia">
        <title>Bifiguratus adelaidae, gen. et sp. nov., a new member of Mucoromycotina in endophytic and soil-dwelling habitats.</title>
        <authorList>
            <person name="Torres-Cruz T.J."/>
            <person name="Billingsley Tobias T.L."/>
            <person name="Almatruk M."/>
            <person name="Hesse C."/>
            <person name="Kuske C.R."/>
            <person name="Desiro A."/>
            <person name="Benucci G.M."/>
            <person name="Bonito G."/>
            <person name="Stajich J.E."/>
            <person name="Dunlap C."/>
            <person name="Arnold A.E."/>
            <person name="Porras-Alfaro A."/>
        </authorList>
    </citation>
    <scope>NUCLEOTIDE SEQUENCE [LARGE SCALE GENOMIC DNA]</scope>
    <source>
        <strain evidence="12 13">AZ0501</strain>
    </source>
</reference>
<evidence type="ECO:0000256" key="1">
    <source>
        <dbReference type="ARBA" id="ARBA00002978"/>
    </source>
</evidence>
<protein>
    <recommendedName>
        <fullName evidence="4">Golgi apparatus membrane protein TVP38</fullName>
    </recommendedName>
    <alternativeName>
        <fullName evidence="5">Golgi apparatus membrane protein tvp38</fullName>
    </alternativeName>
</protein>
<comment type="subcellular location">
    <subcellularLocation>
        <location evidence="2">Golgi apparatus membrane</location>
        <topology evidence="2">Multi-pass membrane protein</topology>
    </subcellularLocation>
</comment>
<evidence type="ECO:0000256" key="6">
    <source>
        <dbReference type="ARBA" id="ARBA00022692"/>
    </source>
</evidence>
<evidence type="ECO:0000256" key="5">
    <source>
        <dbReference type="ARBA" id="ARBA00020673"/>
    </source>
</evidence>
<evidence type="ECO:0000256" key="10">
    <source>
        <dbReference type="SAM" id="Phobius"/>
    </source>
</evidence>
<accession>A0A261Y6F6</accession>
<comment type="similarity">
    <text evidence="3">Belongs to the TVP38/TMEM64 family.</text>
</comment>
<sequence length="203" mass="22933">MLSGFTFGFTVGLIVAYSAALIGGTLCFLLARRYLQRYIRSWFKQYRHLEAVLRAVEKRGLKLLVLIRVAPYPYNIMNVLLATTTVSTGTFILGTALSLIKIALHVFIGANLTSFTRPNKDEDPMMHTVRIVVMIAGFVFGLAVMVYMYRLTQKLVDEVVVNEGLQEAEEGLLGDEWGWEEDAFLAEEEEEREEAIVHPTNHT</sequence>
<dbReference type="GO" id="GO:0000022">
    <property type="term" value="P:mitotic spindle elongation"/>
    <property type="evidence" value="ECO:0007669"/>
    <property type="project" value="TreeGrafter"/>
</dbReference>
<keyword evidence="13" id="KW-1185">Reference proteome</keyword>
<dbReference type="GO" id="GO:0000139">
    <property type="term" value="C:Golgi membrane"/>
    <property type="evidence" value="ECO:0007669"/>
    <property type="project" value="UniProtKB-SubCell"/>
</dbReference>
<dbReference type="InterPro" id="IPR051076">
    <property type="entry name" value="Golgi_membrane_TVP38/TMEM64"/>
</dbReference>
<dbReference type="AlphaFoldDB" id="A0A261Y6F6"/>
<evidence type="ECO:0000256" key="3">
    <source>
        <dbReference type="ARBA" id="ARBA00008640"/>
    </source>
</evidence>
<dbReference type="Proteomes" id="UP000242875">
    <property type="component" value="Unassembled WGS sequence"/>
</dbReference>
<keyword evidence="6 10" id="KW-0812">Transmembrane</keyword>
<feature type="domain" description="VTT" evidence="11">
    <location>
        <begin position="1"/>
        <end position="110"/>
    </location>
</feature>
<dbReference type="InterPro" id="IPR032816">
    <property type="entry name" value="VTT_dom"/>
</dbReference>
<evidence type="ECO:0000313" key="13">
    <source>
        <dbReference type="Proteomes" id="UP000242875"/>
    </source>
</evidence>
<gene>
    <name evidence="12" type="ORF">BZG36_00991</name>
</gene>
<evidence type="ECO:0000256" key="2">
    <source>
        <dbReference type="ARBA" id="ARBA00004653"/>
    </source>
</evidence>
<feature type="transmembrane region" description="Helical" evidence="10">
    <location>
        <begin position="6"/>
        <end position="31"/>
    </location>
</feature>
<dbReference type="OrthoDB" id="166803at2759"/>